<dbReference type="Proteomes" id="UP000283530">
    <property type="component" value="Unassembled WGS sequence"/>
</dbReference>
<accession>A0A3S3MX36</accession>
<name>A0A3S3MX36_9MAGN</name>
<sequence length="112" mass="12253">MEAGRKLFSSSPPPLHPPRKRPTSHLSPSAASPSSSVPVAHEQAAHAVTSLQTTAISGHFPASVLCREQRDDLGFLGTSRKIKHCRQYWIGGGWRMLFPLVKSRTVINITDI</sequence>
<evidence type="ECO:0000256" key="1">
    <source>
        <dbReference type="SAM" id="MobiDB-lite"/>
    </source>
</evidence>
<reference evidence="2 3" key="1">
    <citation type="journal article" date="2019" name="Nat. Plants">
        <title>Stout camphor tree genome fills gaps in understanding of flowering plant genome evolution.</title>
        <authorList>
            <person name="Chaw S.M."/>
            <person name="Liu Y.C."/>
            <person name="Wu Y.W."/>
            <person name="Wang H.Y."/>
            <person name="Lin C.I."/>
            <person name="Wu C.S."/>
            <person name="Ke H.M."/>
            <person name="Chang L.Y."/>
            <person name="Hsu C.Y."/>
            <person name="Yang H.T."/>
            <person name="Sudianto E."/>
            <person name="Hsu M.H."/>
            <person name="Wu K.P."/>
            <person name="Wang L.N."/>
            <person name="Leebens-Mack J.H."/>
            <person name="Tsai I.J."/>
        </authorList>
    </citation>
    <scope>NUCLEOTIDE SEQUENCE [LARGE SCALE GENOMIC DNA]</scope>
    <source>
        <strain evidence="3">cv. Chaw 1501</strain>
        <tissue evidence="2">Young leaves</tissue>
    </source>
</reference>
<proteinExistence type="predicted"/>
<feature type="compositionally biased region" description="Low complexity" evidence="1">
    <location>
        <begin position="27"/>
        <end position="40"/>
    </location>
</feature>
<evidence type="ECO:0000313" key="2">
    <source>
        <dbReference type="EMBL" id="RWR91609.1"/>
    </source>
</evidence>
<gene>
    <name evidence="2" type="ORF">CKAN_02077500</name>
</gene>
<dbReference type="AlphaFoldDB" id="A0A3S3MX36"/>
<organism evidence="2 3">
    <name type="scientific">Cinnamomum micranthum f. kanehirae</name>
    <dbReference type="NCBI Taxonomy" id="337451"/>
    <lineage>
        <taxon>Eukaryota</taxon>
        <taxon>Viridiplantae</taxon>
        <taxon>Streptophyta</taxon>
        <taxon>Embryophyta</taxon>
        <taxon>Tracheophyta</taxon>
        <taxon>Spermatophyta</taxon>
        <taxon>Magnoliopsida</taxon>
        <taxon>Magnoliidae</taxon>
        <taxon>Laurales</taxon>
        <taxon>Lauraceae</taxon>
        <taxon>Cinnamomum</taxon>
    </lineage>
</organism>
<dbReference type="EMBL" id="QPKB01000009">
    <property type="protein sequence ID" value="RWR91609.1"/>
    <property type="molecule type" value="Genomic_DNA"/>
</dbReference>
<protein>
    <submittedName>
        <fullName evidence="2">Uncharacterized protein</fullName>
    </submittedName>
</protein>
<feature type="region of interest" description="Disordered" evidence="1">
    <location>
        <begin position="1"/>
        <end position="42"/>
    </location>
</feature>
<keyword evidence="3" id="KW-1185">Reference proteome</keyword>
<comment type="caution">
    <text evidence="2">The sequence shown here is derived from an EMBL/GenBank/DDBJ whole genome shotgun (WGS) entry which is preliminary data.</text>
</comment>
<evidence type="ECO:0000313" key="3">
    <source>
        <dbReference type="Proteomes" id="UP000283530"/>
    </source>
</evidence>
<dbReference type="STRING" id="337451.A0A3S3MX36"/>